<accession>A0A6J8CZI4</accession>
<evidence type="ECO:0000313" key="11">
    <source>
        <dbReference type="EMBL" id="CAC5400352.1"/>
    </source>
</evidence>
<dbReference type="GO" id="GO:0006508">
    <property type="term" value="P:proteolysis"/>
    <property type="evidence" value="ECO:0007669"/>
    <property type="project" value="UniProtKB-KW"/>
</dbReference>
<dbReference type="PROSITE" id="PS00139">
    <property type="entry name" value="THIOL_PROTEASE_CYS"/>
    <property type="match status" value="1"/>
</dbReference>
<dbReference type="GO" id="GO:0004198">
    <property type="term" value="F:calcium-dependent cysteine-type endopeptidase activity"/>
    <property type="evidence" value="ECO:0007669"/>
    <property type="project" value="InterPro"/>
</dbReference>
<feature type="active site" evidence="8 9">
    <location>
        <position position="313"/>
    </location>
</feature>
<evidence type="ECO:0000256" key="1">
    <source>
        <dbReference type="ARBA" id="ARBA00007623"/>
    </source>
</evidence>
<dbReference type="InterPro" id="IPR022684">
    <property type="entry name" value="Calpain_cysteine_protease"/>
</dbReference>
<feature type="domain" description="Calpain catalytic" evidence="10">
    <location>
        <begin position="86"/>
        <end position="373"/>
    </location>
</feature>
<reference evidence="11 12" key="1">
    <citation type="submission" date="2020-06" db="EMBL/GenBank/DDBJ databases">
        <authorList>
            <person name="Li R."/>
            <person name="Bekaert M."/>
        </authorList>
    </citation>
    <scope>NUCLEOTIDE SEQUENCE [LARGE SCALE GENOMIC DNA]</scope>
    <source>
        <strain evidence="12">wild</strain>
    </source>
</reference>
<dbReference type="PANTHER" id="PTHR10183">
    <property type="entry name" value="CALPAIN"/>
    <property type="match status" value="1"/>
</dbReference>
<dbReference type="InterPro" id="IPR022683">
    <property type="entry name" value="Calpain_III"/>
</dbReference>
<protein>
    <submittedName>
        <fullName evidence="11">CAPNN</fullName>
        <ecNumber evidence="11">3.4.22.-</ecNumber>
    </submittedName>
</protein>
<evidence type="ECO:0000256" key="5">
    <source>
        <dbReference type="ARBA" id="ARBA00022801"/>
    </source>
</evidence>
<evidence type="ECO:0000259" key="10">
    <source>
        <dbReference type="PROSITE" id="PS50203"/>
    </source>
</evidence>
<comment type="similarity">
    <text evidence="1">Belongs to the peptidase C2 family.</text>
</comment>
<keyword evidence="12" id="KW-1185">Reference proteome</keyword>
<dbReference type="EMBL" id="CACVKT020006198">
    <property type="protein sequence ID" value="CAC5400352.1"/>
    <property type="molecule type" value="Genomic_DNA"/>
</dbReference>
<evidence type="ECO:0000256" key="9">
    <source>
        <dbReference type="PROSITE-ProRule" id="PRU00239"/>
    </source>
</evidence>
<dbReference type="AlphaFoldDB" id="A0A6J8CZI4"/>
<dbReference type="FunFam" id="2.60.120.380:FF:000001">
    <property type="entry name" value="Calpain-1 catalytic subunit"/>
    <property type="match status" value="1"/>
</dbReference>
<dbReference type="InterPro" id="IPR000169">
    <property type="entry name" value="Pept_cys_AS"/>
</dbReference>
<dbReference type="Pfam" id="PF01067">
    <property type="entry name" value="Calpain_III"/>
    <property type="match status" value="1"/>
</dbReference>
<dbReference type="InterPro" id="IPR001300">
    <property type="entry name" value="Peptidase_C2_calpain_cat"/>
</dbReference>
<keyword evidence="5 9" id="KW-0378">Hydrolase</keyword>
<dbReference type="PRINTS" id="PR00704">
    <property type="entry name" value="CALPAIN"/>
</dbReference>
<evidence type="ECO:0000256" key="4">
    <source>
        <dbReference type="ARBA" id="ARBA00022737"/>
    </source>
</evidence>
<dbReference type="Proteomes" id="UP000507470">
    <property type="component" value="Unassembled WGS sequence"/>
</dbReference>
<dbReference type="Pfam" id="PF00648">
    <property type="entry name" value="Peptidase_C2"/>
    <property type="match status" value="2"/>
</dbReference>
<keyword evidence="6 9" id="KW-0788">Thiol protease</keyword>
<evidence type="ECO:0000256" key="7">
    <source>
        <dbReference type="ARBA" id="ARBA00022837"/>
    </source>
</evidence>
<keyword evidence="3" id="KW-0479">Metal-binding</keyword>
<feature type="active site" evidence="8 9">
    <location>
        <position position="145"/>
    </location>
</feature>
<evidence type="ECO:0000313" key="12">
    <source>
        <dbReference type="Proteomes" id="UP000507470"/>
    </source>
</evidence>
<dbReference type="PANTHER" id="PTHR10183:SF379">
    <property type="entry name" value="CALPAIN-5"/>
    <property type="match status" value="1"/>
</dbReference>
<dbReference type="OrthoDB" id="424753at2759"/>
<organism evidence="11 12">
    <name type="scientific">Mytilus coruscus</name>
    <name type="common">Sea mussel</name>
    <dbReference type="NCBI Taxonomy" id="42192"/>
    <lineage>
        <taxon>Eukaryota</taxon>
        <taxon>Metazoa</taxon>
        <taxon>Spiralia</taxon>
        <taxon>Lophotrochozoa</taxon>
        <taxon>Mollusca</taxon>
        <taxon>Bivalvia</taxon>
        <taxon>Autobranchia</taxon>
        <taxon>Pteriomorphia</taxon>
        <taxon>Mytilida</taxon>
        <taxon>Mytiloidea</taxon>
        <taxon>Mytilidae</taxon>
        <taxon>Mytilinae</taxon>
        <taxon>Mytilus</taxon>
    </lineage>
</organism>
<dbReference type="InterPro" id="IPR038765">
    <property type="entry name" value="Papain-like_cys_pep_sf"/>
</dbReference>
<dbReference type="GO" id="GO:0046872">
    <property type="term" value="F:metal ion binding"/>
    <property type="evidence" value="ECO:0007669"/>
    <property type="project" value="UniProtKB-KW"/>
</dbReference>
<dbReference type="FunFam" id="3.90.70.10:FF:000054">
    <property type="entry name" value="Calpain 14"/>
    <property type="match status" value="1"/>
</dbReference>
<gene>
    <name evidence="11" type="ORF">MCOR_34535</name>
</gene>
<dbReference type="EC" id="3.4.22.-" evidence="11"/>
<dbReference type="Gene3D" id="3.90.70.10">
    <property type="entry name" value="Cysteine proteinases"/>
    <property type="match status" value="1"/>
</dbReference>
<sequence>MGSSPSKHTKPKRSLSAPQISIRANGHVPVRRAATGINSLGIEPNDSSLLTKKSDESPYIEFPEEEYRDGRLGITTQEKIKKILGSLEDEKLFTEDENYSLVIKTSQQTITWKRPKDLVEEWQSPQLISDGATRDDIKQGILGDCWFLSACAAVSQRECFMKKIVPSDQSLSGEGYKGSLNFRFWRFGQWEDVYIDDLLPTADGKLIYGRCTDPCEFWVALVEKAYAKLHGSYVCNQWILYRDLIQNKDPQLYRLIERARSSGAFITCSRKGDWRFSNKADPNGLVSGHAYTITAVRKIKHQRGEEKMVRIRNPWGDNNEWKGSWSDNDINWNLVNEDIKQEIGLQSKDDGEFWMSYRDFCKQFQEVTICLTGPDFEDDEEVESAGHVEVVKGDWLAGKSAGGSRNNLFDFATNPQFVLTLHEPDNFNPQKDDPDSEGMCSVVIALMQEHRRSNRNVKVKSLQIGFVLYKTDNPNRRLDTRHFRYHHDCGRSGVYINYREVSQRFQLEPGHYVIIPSTYISNETACFMLRVFGEKKFTLKGPLPDAVIENNINS</sequence>
<name>A0A6J8CZI4_MYTCO</name>
<dbReference type="CDD" id="cd00044">
    <property type="entry name" value="CysPc"/>
    <property type="match status" value="1"/>
</dbReference>
<dbReference type="SUPFAM" id="SSF49758">
    <property type="entry name" value="Calpain large subunit, middle domain (domain III)"/>
    <property type="match status" value="1"/>
</dbReference>
<dbReference type="SMART" id="SM00720">
    <property type="entry name" value="calpain_III"/>
    <property type="match status" value="1"/>
</dbReference>
<evidence type="ECO:0000256" key="3">
    <source>
        <dbReference type="ARBA" id="ARBA00022723"/>
    </source>
</evidence>
<dbReference type="Gene3D" id="2.60.120.380">
    <property type="match status" value="1"/>
</dbReference>
<dbReference type="CDD" id="cd00214">
    <property type="entry name" value="Calpain_III"/>
    <property type="match status" value="1"/>
</dbReference>
<keyword evidence="7" id="KW-0106">Calcium</keyword>
<proteinExistence type="inferred from homology"/>
<dbReference type="InterPro" id="IPR033883">
    <property type="entry name" value="C2_III"/>
</dbReference>
<dbReference type="GO" id="GO:0005737">
    <property type="term" value="C:cytoplasm"/>
    <property type="evidence" value="ECO:0007669"/>
    <property type="project" value="TreeGrafter"/>
</dbReference>
<keyword evidence="2 9" id="KW-0645">Protease</keyword>
<evidence type="ECO:0000256" key="6">
    <source>
        <dbReference type="ARBA" id="ARBA00022807"/>
    </source>
</evidence>
<dbReference type="InterPro" id="IPR022682">
    <property type="entry name" value="Calpain_domain_III"/>
</dbReference>
<dbReference type="SUPFAM" id="SSF54001">
    <property type="entry name" value="Cysteine proteinases"/>
    <property type="match status" value="1"/>
</dbReference>
<feature type="active site" evidence="8 9">
    <location>
        <position position="289"/>
    </location>
</feature>
<dbReference type="SMART" id="SM00230">
    <property type="entry name" value="CysPc"/>
    <property type="match status" value="1"/>
</dbReference>
<evidence type="ECO:0000256" key="2">
    <source>
        <dbReference type="ARBA" id="ARBA00022670"/>
    </source>
</evidence>
<evidence type="ECO:0000256" key="8">
    <source>
        <dbReference type="PIRSR" id="PIRSR622684-1"/>
    </source>
</evidence>
<keyword evidence="4" id="KW-0677">Repeat</keyword>
<dbReference type="PROSITE" id="PS50203">
    <property type="entry name" value="CALPAIN_CAT"/>
    <property type="match status" value="1"/>
</dbReference>
<dbReference type="InterPro" id="IPR036213">
    <property type="entry name" value="Calpain_III_sf"/>
</dbReference>